<dbReference type="OrthoDB" id="3070253at2759"/>
<accession>A0A0C2X0R2</accession>
<evidence type="ECO:0000313" key="2">
    <source>
        <dbReference type="Proteomes" id="UP000054549"/>
    </source>
</evidence>
<dbReference type="HOGENOM" id="CLU_042291_0_0_1"/>
<organism evidence="1 2">
    <name type="scientific">Amanita muscaria (strain Koide BX008)</name>
    <dbReference type="NCBI Taxonomy" id="946122"/>
    <lineage>
        <taxon>Eukaryota</taxon>
        <taxon>Fungi</taxon>
        <taxon>Dikarya</taxon>
        <taxon>Basidiomycota</taxon>
        <taxon>Agaricomycotina</taxon>
        <taxon>Agaricomycetes</taxon>
        <taxon>Agaricomycetidae</taxon>
        <taxon>Agaricales</taxon>
        <taxon>Pluteineae</taxon>
        <taxon>Amanitaceae</taxon>
        <taxon>Amanita</taxon>
    </lineage>
</organism>
<reference evidence="1 2" key="1">
    <citation type="submission" date="2014-04" db="EMBL/GenBank/DDBJ databases">
        <title>Evolutionary Origins and Diversification of the Mycorrhizal Mutualists.</title>
        <authorList>
            <consortium name="DOE Joint Genome Institute"/>
            <consortium name="Mycorrhizal Genomics Consortium"/>
            <person name="Kohler A."/>
            <person name="Kuo A."/>
            <person name="Nagy L.G."/>
            <person name="Floudas D."/>
            <person name="Copeland A."/>
            <person name="Barry K.W."/>
            <person name="Cichocki N."/>
            <person name="Veneault-Fourrey C."/>
            <person name="LaButti K."/>
            <person name="Lindquist E.A."/>
            <person name="Lipzen A."/>
            <person name="Lundell T."/>
            <person name="Morin E."/>
            <person name="Murat C."/>
            <person name="Riley R."/>
            <person name="Ohm R."/>
            <person name="Sun H."/>
            <person name="Tunlid A."/>
            <person name="Henrissat B."/>
            <person name="Grigoriev I.V."/>
            <person name="Hibbett D.S."/>
            <person name="Martin F."/>
        </authorList>
    </citation>
    <scope>NUCLEOTIDE SEQUENCE [LARGE SCALE GENOMIC DNA]</scope>
    <source>
        <strain evidence="1 2">Koide BX008</strain>
    </source>
</reference>
<gene>
    <name evidence="1" type="ORF">M378DRAFT_12652</name>
</gene>
<keyword evidence="2" id="KW-1185">Reference proteome</keyword>
<name>A0A0C2X0R2_AMAMK</name>
<dbReference type="AlphaFoldDB" id="A0A0C2X0R2"/>
<evidence type="ECO:0008006" key="3">
    <source>
        <dbReference type="Google" id="ProtNLM"/>
    </source>
</evidence>
<evidence type="ECO:0000313" key="1">
    <source>
        <dbReference type="EMBL" id="KIL62726.1"/>
    </source>
</evidence>
<sequence>MPCLFAKQLIQRLRKRAQIPVQPCPLHNAEHPSLPNLPTELVDSILNHLSDDKSSLISCCLASRAFLPTAQALLFRRVNLYASAWNEWGKNPDLNAGRKLRHLVELSHLLSHTRELYLNGCHIELGNDTELVSAIEAFISLKNSHITADSRSALEYISLNHINMSSPDLLNATLQRLLALESVTHIIIRGGDMPLNIFEHFPSRVKILELGPMTIQAAAAQVADGYPKLVNLPAIRPESLVIRGYSDPDHSSNQVARAIFNNPKRECDGTSIRTLHLNYFSTHELGMYGTFAPHVEKLTVRLKNEREYTPFDFSQFSRLQYFYISRIDIDRQIRWLAKSLRHVKTDNSFRSITLNYVNGQSHDILAWAELDSVLAGSQFESESFSGMTIEDDYSTTGYCSLLPRTIDKKLLKVVRAKYMNY</sequence>
<dbReference type="Proteomes" id="UP000054549">
    <property type="component" value="Unassembled WGS sequence"/>
</dbReference>
<proteinExistence type="predicted"/>
<dbReference type="InParanoid" id="A0A0C2X0R2"/>
<dbReference type="SUPFAM" id="SSF52047">
    <property type="entry name" value="RNI-like"/>
    <property type="match status" value="1"/>
</dbReference>
<dbReference type="EMBL" id="KN818267">
    <property type="protein sequence ID" value="KIL62726.1"/>
    <property type="molecule type" value="Genomic_DNA"/>
</dbReference>
<protein>
    <recommendedName>
        <fullName evidence="3">F-box domain-containing protein</fullName>
    </recommendedName>
</protein>